<keyword evidence="2 4" id="KW-0689">Ribosomal protein</keyword>
<dbReference type="GO" id="GO:1990904">
    <property type="term" value="C:ribonucleoprotein complex"/>
    <property type="evidence" value="ECO:0007669"/>
    <property type="project" value="UniProtKB-KW"/>
</dbReference>
<dbReference type="EMBL" id="LBQB01000004">
    <property type="protein sequence ID" value="KKP69671.1"/>
    <property type="molecule type" value="Genomic_DNA"/>
</dbReference>
<accession>A0A0G0C0N2</accession>
<dbReference type="GO" id="GO:0005840">
    <property type="term" value="C:ribosome"/>
    <property type="evidence" value="ECO:0007669"/>
    <property type="project" value="UniProtKB-KW"/>
</dbReference>
<evidence type="ECO:0000313" key="7">
    <source>
        <dbReference type="Proteomes" id="UP000034581"/>
    </source>
</evidence>
<dbReference type="NCBIfam" id="TIGR01022">
    <property type="entry name" value="rpmJ_bact"/>
    <property type="match status" value="1"/>
</dbReference>
<evidence type="ECO:0000256" key="3">
    <source>
        <dbReference type="ARBA" id="ARBA00023274"/>
    </source>
</evidence>
<name>A0A0G0C0N2_UNCC3</name>
<dbReference type="PANTHER" id="PTHR42888">
    <property type="entry name" value="50S RIBOSOMAL PROTEIN L36, CHLOROPLASTIC"/>
    <property type="match status" value="1"/>
</dbReference>
<dbReference type="GO" id="GO:0005737">
    <property type="term" value="C:cytoplasm"/>
    <property type="evidence" value="ECO:0007669"/>
    <property type="project" value="UniProtKB-ARBA"/>
</dbReference>
<reference evidence="6 7" key="1">
    <citation type="journal article" date="2015" name="Nature">
        <title>rRNA introns, odd ribosomes, and small enigmatic genomes across a large radiation of phyla.</title>
        <authorList>
            <person name="Brown C.T."/>
            <person name="Hug L.A."/>
            <person name="Thomas B.C."/>
            <person name="Sharon I."/>
            <person name="Castelle C.J."/>
            <person name="Singh A."/>
            <person name="Wilkins M.J."/>
            <person name="Williams K.H."/>
            <person name="Banfield J.F."/>
        </authorList>
    </citation>
    <scope>NUCLEOTIDE SEQUENCE [LARGE SCALE GENOMIC DNA]</scope>
</reference>
<dbReference type="Proteomes" id="UP000034581">
    <property type="component" value="Unassembled WGS sequence"/>
</dbReference>
<evidence type="ECO:0000256" key="5">
    <source>
        <dbReference type="RuleBase" id="RU000571"/>
    </source>
</evidence>
<dbReference type="GO" id="GO:0003735">
    <property type="term" value="F:structural constituent of ribosome"/>
    <property type="evidence" value="ECO:0007669"/>
    <property type="project" value="InterPro"/>
</dbReference>
<dbReference type="STRING" id="1618350.UR67_C0004G0068"/>
<dbReference type="GO" id="GO:0006412">
    <property type="term" value="P:translation"/>
    <property type="evidence" value="ECO:0007669"/>
    <property type="project" value="UniProtKB-UniRule"/>
</dbReference>
<dbReference type="Pfam" id="PF00444">
    <property type="entry name" value="Ribosomal_L36"/>
    <property type="match status" value="1"/>
</dbReference>
<sequence length="38" mass="4506">MKVRSSVKQFCRDCKVVKRHGVIRVICKKNPKHKQRQG</sequence>
<evidence type="ECO:0000256" key="4">
    <source>
        <dbReference type="HAMAP-Rule" id="MF_00251"/>
    </source>
</evidence>
<dbReference type="AlphaFoldDB" id="A0A0G0C0N2"/>
<evidence type="ECO:0000256" key="1">
    <source>
        <dbReference type="ARBA" id="ARBA00007645"/>
    </source>
</evidence>
<comment type="similarity">
    <text evidence="1 4 5">Belongs to the bacterial ribosomal protein bL36 family.</text>
</comment>
<keyword evidence="3 4" id="KW-0687">Ribonucleoprotein</keyword>
<evidence type="ECO:0000313" key="6">
    <source>
        <dbReference type="EMBL" id="KKP69671.1"/>
    </source>
</evidence>
<evidence type="ECO:0000256" key="2">
    <source>
        <dbReference type="ARBA" id="ARBA00022980"/>
    </source>
</evidence>
<dbReference type="InterPro" id="IPR035977">
    <property type="entry name" value="Ribosomal_bL36_sp"/>
</dbReference>
<organism evidence="6 7">
    <name type="scientific">candidate division CPR3 bacterium GW2011_GWF2_35_18</name>
    <dbReference type="NCBI Taxonomy" id="1618350"/>
    <lineage>
        <taxon>Bacteria</taxon>
        <taxon>Bacteria division CPR3</taxon>
    </lineage>
</organism>
<gene>
    <name evidence="4" type="primary">rpmJ</name>
    <name evidence="6" type="ORF">UR67_C0004G0068</name>
</gene>
<dbReference type="HAMAP" id="MF_00251">
    <property type="entry name" value="Ribosomal_bL36"/>
    <property type="match status" value="1"/>
</dbReference>
<dbReference type="PROSITE" id="PS00828">
    <property type="entry name" value="RIBOSOMAL_L36"/>
    <property type="match status" value="1"/>
</dbReference>
<comment type="caution">
    <text evidence="6">The sequence shown here is derived from an EMBL/GenBank/DDBJ whole genome shotgun (WGS) entry which is preliminary data.</text>
</comment>
<dbReference type="PANTHER" id="PTHR42888:SF1">
    <property type="entry name" value="LARGE RIBOSOMAL SUBUNIT PROTEIN BL36C"/>
    <property type="match status" value="1"/>
</dbReference>
<proteinExistence type="inferred from homology"/>
<protein>
    <recommendedName>
        <fullName evidence="4">Large ribosomal subunit protein bL36</fullName>
    </recommendedName>
</protein>
<dbReference type="InterPro" id="IPR000473">
    <property type="entry name" value="Ribosomal_bL36"/>
</dbReference>
<dbReference type="SUPFAM" id="SSF57840">
    <property type="entry name" value="Ribosomal protein L36"/>
    <property type="match status" value="1"/>
</dbReference>